<evidence type="ECO:0000256" key="1">
    <source>
        <dbReference type="ARBA" id="ARBA00000085"/>
    </source>
</evidence>
<feature type="compositionally biased region" description="Low complexity" evidence="12">
    <location>
        <begin position="98"/>
        <end position="113"/>
    </location>
</feature>
<feature type="transmembrane region" description="Helical" evidence="13">
    <location>
        <begin position="12"/>
        <end position="36"/>
    </location>
</feature>
<dbReference type="AlphaFoldDB" id="A0A347ZNL4"/>
<keyword evidence="4" id="KW-1003">Cell membrane</keyword>
<dbReference type="CDD" id="cd06225">
    <property type="entry name" value="HAMP"/>
    <property type="match status" value="1"/>
</dbReference>
<keyword evidence="6" id="KW-0808">Transferase</keyword>
<dbReference type="GO" id="GO:0005886">
    <property type="term" value="C:plasma membrane"/>
    <property type="evidence" value="ECO:0007669"/>
    <property type="project" value="UniProtKB-SubCell"/>
</dbReference>
<dbReference type="InterPro" id="IPR011712">
    <property type="entry name" value="Sig_transdc_His_kin_sub3_dim/P"/>
</dbReference>
<dbReference type="EMBL" id="QUMS01000002">
    <property type="protein sequence ID" value="REG08498.1"/>
    <property type="molecule type" value="Genomic_DNA"/>
</dbReference>
<dbReference type="PROSITE" id="PS50885">
    <property type="entry name" value="HAMP"/>
    <property type="match status" value="1"/>
</dbReference>
<evidence type="ECO:0000256" key="4">
    <source>
        <dbReference type="ARBA" id="ARBA00022475"/>
    </source>
</evidence>
<comment type="caution">
    <text evidence="16">The sequence shown here is derived from an EMBL/GenBank/DDBJ whole genome shotgun (WGS) entry which is preliminary data.</text>
</comment>
<keyword evidence="5" id="KW-0597">Phosphoprotein</keyword>
<dbReference type="SMART" id="SM00304">
    <property type="entry name" value="HAMP"/>
    <property type="match status" value="1"/>
</dbReference>
<keyword evidence="17" id="KW-1185">Reference proteome</keyword>
<comment type="catalytic activity">
    <reaction evidence="1">
        <text>ATP + protein L-histidine = ADP + protein N-phospho-L-histidine.</text>
        <dbReference type="EC" id="2.7.13.3"/>
    </reaction>
</comment>
<dbReference type="OrthoDB" id="9781904at2"/>
<dbReference type="RefSeq" id="WP_116225151.1">
    <property type="nucleotide sequence ID" value="NZ_AP018437.1"/>
</dbReference>
<evidence type="ECO:0000256" key="2">
    <source>
        <dbReference type="ARBA" id="ARBA00004651"/>
    </source>
</evidence>
<name>A0A347ZNL4_9CHLR</name>
<evidence type="ECO:0000259" key="15">
    <source>
        <dbReference type="PROSITE" id="PS50885"/>
    </source>
</evidence>
<feature type="transmembrane region" description="Helical" evidence="13">
    <location>
        <begin position="238"/>
        <end position="257"/>
    </location>
</feature>
<dbReference type="InterPro" id="IPR005467">
    <property type="entry name" value="His_kinase_dom"/>
</dbReference>
<dbReference type="InterPro" id="IPR003594">
    <property type="entry name" value="HATPase_dom"/>
</dbReference>
<dbReference type="Proteomes" id="UP000256388">
    <property type="component" value="Unassembled WGS sequence"/>
</dbReference>
<evidence type="ECO:0000256" key="9">
    <source>
        <dbReference type="ARBA" id="ARBA00022989"/>
    </source>
</evidence>
<evidence type="ECO:0000256" key="12">
    <source>
        <dbReference type="SAM" id="MobiDB-lite"/>
    </source>
</evidence>
<feature type="region of interest" description="Disordered" evidence="12">
    <location>
        <begin position="92"/>
        <end position="113"/>
    </location>
</feature>
<dbReference type="Gene3D" id="1.20.5.1930">
    <property type="match status" value="1"/>
</dbReference>
<dbReference type="Gene3D" id="6.10.340.10">
    <property type="match status" value="1"/>
</dbReference>
<evidence type="ECO:0000256" key="10">
    <source>
        <dbReference type="ARBA" id="ARBA00023012"/>
    </source>
</evidence>
<organism evidence="16 17">
    <name type="scientific">Pelolinea submarina</name>
    <dbReference type="NCBI Taxonomy" id="913107"/>
    <lineage>
        <taxon>Bacteria</taxon>
        <taxon>Bacillati</taxon>
        <taxon>Chloroflexota</taxon>
        <taxon>Anaerolineae</taxon>
        <taxon>Anaerolineales</taxon>
        <taxon>Anaerolineaceae</taxon>
        <taxon>Pelolinea</taxon>
    </lineage>
</organism>
<evidence type="ECO:0000256" key="5">
    <source>
        <dbReference type="ARBA" id="ARBA00022553"/>
    </source>
</evidence>
<evidence type="ECO:0000256" key="7">
    <source>
        <dbReference type="ARBA" id="ARBA00022692"/>
    </source>
</evidence>
<dbReference type="InterPro" id="IPR036890">
    <property type="entry name" value="HATPase_C_sf"/>
</dbReference>
<evidence type="ECO:0000256" key="13">
    <source>
        <dbReference type="SAM" id="Phobius"/>
    </source>
</evidence>
<evidence type="ECO:0000256" key="3">
    <source>
        <dbReference type="ARBA" id="ARBA00012438"/>
    </source>
</evidence>
<keyword evidence="8 16" id="KW-0418">Kinase</keyword>
<dbReference type="GO" id="GO:0000155">
    <property type="term" value="F:phosphorelay sensor kinase activity"/>
    <property type="evidence" value="ECO:0007669"/>
    <property type="project" value="InterPro"/>
</dbReference>
<evidence type="ECO:0000256" key="6">
    <source>
        <dbReference type="ARBA" id="ARBA00022679"/>
    </source>
</evidence>
<dbReference type="PANTHER" id="PTHR24421:SF37">
    <property type="entry name" value="SENSOR HISTIDINE KINASE NARS"/>
    <property type="match status" value="1"/>
</dbReference>
<dbReference type="EC" id="2.7.13.3" evidence="3"/>
<dbReference type="SUPFAM" id="SSF55874">
    <property type="entry name" value="ATPase domain of HSP90 chaperone/DNA topoisomerase II/histidine kinase"/>
    <property type="match status" value="1"/>
</dbReference>
<dbReference type="CDD" id="cd16917">
    <property type="entry name" value="HATPase_UhpB-NarQ-NarX-like"/>
    <property type="match status" value="1"/>
</dbReference>
<keyword evidence="7 13" id="KW-0812">Transmembrane</keyword>
<accession>A0A347ZNL4</accession>
<dbReference type="InterPro" id="IPR050482">
    <property type="entry name" value="Sensor_HK_TwoCompSys"/>
</dbReference>
<keyword evidence="11 13" id="KW-0472">Membrane</keyword>
<comment type="subcellular location">
    <subcellularLocation>
        <location evidence="2">Cell membrane</location>
        <topology evidence="2">Multi-pass membrane protein</topology>
    </subcellularLocation>
</comment>
<evidence type="ECO:0000313" key="16">
    <source>
        <dbReference type="EMBL" id="REG08498.1"/>
    </source>
</evidence>
<dbReference type="SUPFAM" id="SSF158472">
    <property type="entry name" value="HAMP domain-like"/>
    <property type="match status" value="1"/>
</dbReference>
<dbReference type="Gene3D" id="3.30.565.10">
    <property type="entry name" value="Histidine kinase-like ATPase, C-terminal domain"/>
    <property type="match status" value="1"/>
</dbReference>
<keyword evidence="9 13" id="KW-1133">Transmembrane helix</keyword>
<dbReference type="PROSITE" id="PS50109">
    <property type="entry name" value="HIS_KIN"/>
    <property type="match status" value="1"/>
</dbReference>
<proteinExistence type="predicted"/>
<keyword evidence="10" id="KW-0902">Two-component regulatory system</keyword>
<evidence type="ECO:0000256" key="8">
    <source>
        <dbReference type="ARBA" id="ARBA00022777"/>
    </source>
</evidence>
<dbReference type="PANTHER" id="PTHR24421">
    <property type="entry name" value="NITRATE/NITRITE SENSOR PROTEIN NARX-RELATED"/>
    <property type="match status" value="1"/>
</dbReference>
<protein>
    <recommendedName>
        <fullName evidence="3">histidine kinase</fullName>
        <ecNumber evidence="3">2.7.13.3</ecNumber>
    </recommendedName>
</protein>
<dbReference type="Pfam" id="PF02518">
    <property type="entry name" value="HATPase_c"/>
    <property type="match status" value="1"/>
</dbReference>
<evidence type="ECO:0000256" key="11">
    <source>
        <dbReference type="ARBA" id="ARBA00023136"/>
    </source>
</evidence>
<dbReference type="GO" id="GO:0046983">
    <property type="term" value="F:protein dimerization activity"/>
    <property type="evidence" value="ECO:0007669"/>
    <property type="project" value="InterPro"/>
</dbReference>
<reference evidence="16 17" key="1">
    <citation type="submission" date="2018-08" db="EMBL/GenBank/DDBJ databases">
        <title>Genomic Encyclopedia of Type Strains, Phase IV (KMG-IV): sequencing the most valuable type-strain genomes for metagenomic binning, comparative biology and taxonomic classification.</title>
        <authorList>
            <person name="Goeker M."/>
        </authorList>
    </citation>
    <scope>NUCLEOTIDE SEQUENCE [LARGE SCALE GENOMIC DNA]</scope>
    <source>
        <strain evidence="16 17">DSM 23923</strain>
    </source>
</reference>
<evidence type="ECO:0000313" key="17">
    <source>
        <dbReference type="Proteomes" id="UP000256388"/>
    </source>
</evidence>
<evidence type="ECO:0000259" key="14">
    <source>
        <dbReference type="PROSITE" id="PS50109"/>
    </source>
</evidence>
<dbReference type="InterPro" id="IPR003660">
    <property type="entry name" value="HAMP_dom"/>
</dbReference>
<gene>
    <name evidence="16" type="ORF">DFR64_1865</name>
</gene>
<dbReference type="SMART" id="SM00387">
    <property type="entry name" value="HATPase_c"/>
    <property type="match status" value="1"/>
</dbReference>
<sequence length="526" mass="58966">MKKFFKQFRKIQWRLTFTYMAATLLMLFLVELLVLVSNNRDSFSNPFFINNTARSLSDGSRMLDGALDDPYDSEAINQWITNNKNFLESNTRQNRSIQPPQDQPAPVQQTDQQQDLPKLINKDTELFSSKPVAFSRDKSRLIVASPEGVILGADNETEFPLGDDLMAYLDDDEIVVVNEVLTGTQTSVVFSNSSTQYASFAFPVMQNGEMKALVFMRIVAPTVAEELDAALAGFLPDLPIFLVTSVVVGFVFGSLLASSFTTRIQKLIEYTTHWGKGDFSKIEKVRDGDEISELSTALNEMVVQFEELIESKKMLAVLEERNRFARDLHDSVKQEIFSISMNLGAIKSLIKTNPEKANEQIEITAELAKQARNELSTLIYTLLPAQLENQDLEIALKEYVNVWEKNSGISVVYRTQGRKMDIPSDIEQTIFRITQEALSNIARHSKATATSVMLDYLPDFIRLQISDNGTGFDMENVKKGLGLRSIAERVAENQGKLDVDSGSGGTTITLQFPYQKPDAGGTHEEK</sequence>
<feature type="domain" description="Histidine kinase" evidence="14">
    <location>
        <begin position="327"/>
        <end position="516"/>
    </location>
</feature>
<dbReference type="Pfam" id="PF07730">
    <property type="entry name" value="HisKA_3"/>
    <property type="match status" value="1"/>
</dbReference>
<feature type="domain" description="HAMP" evidence="15">
    <location>
        <begin position="258"/>
        <end position="310"/>
    </location>
</feature>